<dbReference type="InterPro" id="IPR006439">
    <property type="entry name" value="HAD-SF_hydro_IA"/>
</dbReference>
<dbReference type="GO" id="GO:0005829">
    <property type="term" value="C:cytosol"/>
    <property type="evidence" value="ECO:0007669"/>
    <property type="project" value="TreeGrafter"/>
</dbReference>
<evidence type="ECO:0000256" key="1">
    <source>
        <dbReference type="ARBA" id="ARBA00000830"/>
    </source>
</evidence>
<evidence type="ECO:0000256" key="8">
    <source>
        <dbReference type="ARBA" id="ARBA00022842"/>
    </source>
</evidence>
<comment type="cofactor">
    <cofactor evidence="2 10">
        <name>Mg(2+)</name>
        <dbReference type="ChEBI" id="CHEBI:18420"/>
    </cofactor>
</comment>
<dbReference type="GO" id="GO:0006281">
    <property type="term" value="P:DNA repair"/>
    <property type="evidence" value="ECO:0007669"/>
    <property type="project" value="TreeGrafter"/>
</dbReference>
<feature type="binding site" evidence="10">
    <location>
        <position position="19"/>
    </location>
    <ligand>
        <name>Mg(2+)</name>
        <dbReference type="ChEBI" id="CHEBI:18420"/>
    </ligand>
</feature>
<evidence type="ECO:0000256" key="9">
    <source>
        <dbReference type="ARBA" id="ARBA00023277"/>
    </source>
</evidence>
<evidence type="ECO:0000256" key="10">
    <source>
        <dbReference type="HAMAP-Rule" id="MF_00495"/>
    </source>
</evidence>
<dbReference type="Gene3D" id="1.10.150.240">
    <property type="entry name" value="Putative phosphatase, domain 2"/>
    <property type="match status" value="1"/>
</dbReference>
<dbReference type="PRINTS" id="PR00413">
    <property type="entry name" value="HADHALOGNASE"/>
</dbReference>
<accession>A0A5A7N951</accession>
<keyword evidence="12" id="KW-1185">Reference proteome</keyword>
<gene>
    <name evidence="11" type="primary">gph</name>
    <name evidence="11" type="ORF">JCM17846_25550</name>
</gene>
<dbReference type="UniPathway" id="UPA00865">
    <property type="reaction ID" value="UER00834"/>
</dbReference>
<dbReference type="InterPro" id="IPR050155">
    <property type="entry name" value="HAD-like_hydrolase_sf"/>
</dbReference>
<dbReference type="HAMAP" id="MF_00495">
    <property type="entry name" value="GPH_hydrolase_bact"/>
    <property type="match status" value="1"/>
</dbReference>
<comment type="function">
    <text evidence="10">Specifically catalyzes the dephosphorylation of 2-phosphoglycolate. Is involved in the dissimilation of the intracellular 2-phosphoglycolate formed during the DNA repair of 3'-phosphoglycolate ends, a major class of DNA lesions induced by oxidative stress.</text>
</comment>
<dbReference type="InterPro" id="IPR023198">
    <property type="entry name" value="PGP-like_dom2"/>
</dbReference>
<dbReference type="InterPro" id="IPR036412">
    <property type="entry name" value="HAD-like_sf"/>
</dbReference>
<dbReference type="Gene3D" id="3.40.50.1000">
    <property type="entry name" value="HAD superfamily/HAD-like"/>
    <property type="match status" value="1"/>
</dbReference>
<dbReference type="GO" id="GO:0046295">
    <property type="term" value="P:glycolate biosynthetic process"/>
    <property type="evidence" value="ECO:0007669"/>
    <property type="project" value="UniProtKB-UniRule"/>
</dbReference>
<dbReference type="InterPro" id="IPR037512">
    <property type="entry name" value="PGPase_prok"/>
</dbReference>
<dbReference type="NCBIfam" id="TIGR01549">
    <property type="entry name" value="HAD-SF-IA-v1"/>
    <property type="match status" value="1"/>
</dbReference>
<feature type="binding site" evidence="10">
    <location>
        <position position="180"/>
    </location>
    <ligand>
        <name>Mg(2+)</name>
        <dbReference type="ChEBI" id="CHEBI:18420"/>
    </ligand>
</feature>
<dbReference type="GO" id="GO:0008967">
    <property type="term" value="F:phosphoglycolate phosphatase activity"/>
    <property type="evidence" value="ECO:0007669"/>
    <property type="project" value="UniProtKB-UniRule"/>
</dbReference>
<keyword evidence="9 10" id="KW-0119">Carbohydrate metabolism</keyword>
<sequence length="232" mass="24952">MSTVFMPKTSFQVDKIIFDLDGTLVDSAPDLCAAMNHVLATLDRPSLPLADVRSMVGLGARALIGQGLKATGGIPDGFMIDQPLDLFIRHYRANIARHSQPYAGAHDVLRLLKERGFALGLCTNKPQDLALSLLDALSMRSYFTSITGGDALPFAKPHPMHLDHVRQSLPGRGAAVMIGDSITDAKAARASQMDVILVSFGYSPEPVESLGADLIISDLRALPGLIVKENHR</sequence>
<evidence type="ECO:0000313" key="11">
    <source>
        <dbReference type="EMBL" id="GER04873.1"/>
    </source>
</evidence>
<dbReference type="SFLD" id="SFLDS00003">
    <property type="entry name" value="Haloacid_Dehalogenase"/>
    <property type="match status" value="1"/>
</dbReference>
<keyword evidence="8 10" id="KW-0460">Magnesium</keyword>
<dbReference type="InterPro" id="IPR023214">
    <property type="entry name" value="HAD_sf"/>
</dbReference>
<dbReference type="SFLD" id="SFLDG01129">
    <property type="entry name" value="C1.5:_HAD__Beta-PGM__Phosphata"/>
    <property type="match status" value="1"/>
</dbReference>
<evidence type="ECO:0000256" key="5">
    <source>
        <dbReference type="ARBA" id="ARBA00013078"/>
    </source>
</evidence>
<protein>
    <recommendedName>
        <fullName evidence="5 10">Phosphoglycolate phosphatase</fullName>
        <shortName evidence="10">PGP</shortName>
        <shortName evidence="10">PGPase</shortName>
        <ecNumber evidence="5 10">3.1.3.18</ecNumber>
    </recommendedName>
</protein>
<feature type="binding site" evidence="10">
    <location>
        <position position="21"/>
    </location>
    <ligand>
        <name>Mg(2+)</name>
        <dbReference type="ChEBI" id="CHEBI:18420"/>
    </ligand>
</feature>
<evidence type="ECO:0000256" key="2">
    <source>
        <dbReference type="ARBA" id="ARBA00001946"/>
    </source>
</evidence>
<comment type="caution">
    <text evidence="11">The sequence shown here is derived from an EMBL/GenBank/DDBJ whole genome shotgun (WGS) entry which is preliminary data.</text>
</comment>
<dbReference type="EMBL" id="BKCN01000014">
    <property type="protein sequence ID" value="GER04873.1"/>
    <property type="molecule type" value="Genomic_DNA"/>
</dbReference>
<reference evidence="11 12" key="1">
    <citation type="submission" date="2019-09" db="EMBL/GenBank/DDBJ databases">
        <title>NBRP : Genome information of microbial organism related human and environment.</title>
        <authorList>
            <person name="Hattori M."/>
            <person name="Oshima K."/>
            <person name="Inaba H."/>
            <person name="Suda W."/>
            <person name="Sakamoto M."/>
            <person name="Iino T."/>
            <person name="Kitahara M."/>
            <person name="Oshida Y."/>
            <person name="Iida T."/>
            <person name="Kudo T."/>
            <person name="Itoh T."/>
            <person name="Ohkuma M."/>
        </authorList>
    </citation>
    <scope>NUCLEOTIDE SEQUENCE [LARGE SCALE GENOMIC DNA]</scope>
    <source>
        <strain evidence="11 12">Q-1</strain>
    </source>
</reference>
<proteinExistence type="inferred from homology"/>
<dbReference type="RefSeq" id="WP_081836955.1">
    <property type="nucleotide sequence ID" value="NZ_BKCN01000014.1"/>
</dbReference>
<comment type="catalytic activity">
    <reaction evidence="1 10">
        <text>2-phosphoglycolate + H2O = glycolate + phosphate</text>
        <dbReference type="Rhea" id="RHEA:14369"/>
        <dbReference type="ChEBI" id="CHEBI:15377"/>
        <dbReference type="ChEBI" id="CHEBI:29805"/>
        <dbReference type="ChEBI" id="CHEBI:43474"/>
        <dbReference type="ChEBI" id="CHEBI:58033"/>
        <dbReference type="EC" id="3.1.3.18"/>
    </reaction>
</comment>
<evidence type="ECO:0000313" key="12">
    <source>
        <dbReference type="Proteomes" id="UP000324996"/>
    </source>
</evidence>
<keyword evidence="7 10" id="KW-0378">Hydrolase</keyword>
<feature type="active site" description="Nucleophile" evidence="10">
    <location>
        <position position="19"/>
    </location>
</feature>
<dbReference type="PANTHER" id="PTHR43434:SF1">
    <property type="entry name" value="PHOSPHOGLYCOLATE PHOSPHATASE"/>
    <property type="match status" value="1"/>
</dbReference>
<evidence type="ECO:0000256" key="3">
    <source>
        <dbReference type="ARBA" id="ARBA00004818"/>
    </source>
</evidence>
<dbReference type="InterPro" id="IPR041492">
    <property type="entry name" value="HAD_2"/>
</dbReference>
<dbReference type="SUPFAM" id="SSF56784">
    <property type="entry name" value="HAD-like"/>
    <property type="match status" value="1"/>
</dbReference>
<keyword evidence="6 10" id="KW-0479">Metal-binding</keyword>
<name>A0A5A7N951_9PROT</name>
<dbReference type="EC" id="3.1.3.18" evidence="5 10"/>
<evidence type="ECO:0000256" key="6">
    <source>
        <dbReference type="ARBA" id="ARBA00022723"/>
    </source>
</evidence>
<dbReference type="AlphaFoldDB" id="A0A5A7N951"/>
<organism evidence="11 12">
    <name type="scientific">Iodidimonas nitroreducens</name>
    <dbReference type="NCBI Taxonomy" id="1236968"/>
    <lineage>
        <taxon>Bacteria</taxon>
        <taxon>Pseudomonadati</taxon>
        <taxon>Pseudomonadota</taxon>
        <taxon>Alphaproteobacteria</taxon>
        <taxon>Iodidimonadales</taxon>
        <taxon>Iodidimonadaceae</taxon>
        <taxon>Iodidimonas</taxon>
    </lineage>
</organism>
<evidence type="ECO:0000256" key="7">
    <source>
        <dbReference type="ARBA" id="ARBA00022801"/>
    </source>
</evidence>
<comment type="similarity">
    <text evidence="4 10">Belongs to the HAD-like hydrolase superfamily. CbbY/CbbZ/Gph/YieH family.</text>
</comment>
<evidence type="ECO:0000256" key="4">
    <source>
        <dbReference type="ARBA" id="ARBA00006171"/>
    </source>
</evidence>
<dbReference type="GO" id="GO:0005975">
    <property type="term" value="P:carbohydrate metabolic process"/>
    <property type="evidence" value="ECO:0007669"/>
    <property type="project" value="InterPro"/>
</dbReference>
<dbReference type="Proteomes" id="UP000324996">
    <property type="component" value="Unassembled WGS sequence"/>
</dbReference>
<dbReference type="PANTHER" id="PTHR43434">
    <property type="entry name" value="PHOSPHOGLYCOLATE PHOSPHATASE"/>
    <property type="match status" value="1"/>
</dbReference>
<comment type="pathway">
    <text evidence="3 10">Organic acid metabolism; glycolate biosynthesis; glycolate from 2-phosphoglycolate: step 1/1.</text>
</comment>
<dbReference type="Pfam" id="PF13419">
    <property type="entry name" value="HAD_2"/>
    <property type="match status" value="1"/>
</dbReference>
<dbReference type="GO" id="GO:0046872">
    <property type="term" value="F:metal ion binding"/>
    <property type="evidence" value="ECO:0007669"/>
    <property type="project" value="UniProtKB-KW"/>
</dbReference>